<gene>
    <name evidence="2" type="ORF">BDZ90DRAFT_7258</name>
</gene>
<keyword evidence="1" id="KW-0732">Signal</keyword>
<feature type="chain" id="PRO_5016410803" evidence="1">
    <location>
        <begin position="21"/>
        <end position="186"/>
    </location>
</feature>
<accession>A0A316V213</accession>
<evidence type="ECO:0000256" key="1">
    <source>
        <dbReference type="SAM" id="SignalP"/>
    </source>
</evidence>
<dbReference type="Proteomes" id="UP000245884">
    <property type="component" value="Unassembled WGS sequence"/>
</dbReference>
<dbReference type="AlphaFoldDB" id="A0A316V213"/>
<dbReference type="GeneID" id="37031633"/>
<organism evidence="2 3">
    <name type="scientific">Jaminaea rosea</name>
    <dbReference type="NCBI Taxonomy" id="1569628"/>
    <lineage>
        <taxon>Eukaryota</taxon>
        <taxon>Fungi</taxon>
        <taxon>Dikarya</taxon>
        <taxon>Basidiomycota</taxon>
        <taxon>Ustilaginomycotina</taxon>
        <taxon>Exobasidiomycetes</taxon>
        <taxon>Microstromatales</taxon>
        <taxon>Microstromatales incertae sedis</taxon>
        <taxon>Jaminaea</taxon>
    </lineage>
</organism>
<evidence type="ECO:0000313" key="2">
    <source>
        <dbReference type="EMBL" id="PWN30223.1"/>
    </source>
</evidence>
<reference evidence="2 3" key="1">
    <citation type="journal article" date="2018" name="Mol. Biol. Evol.">
        <title>Broad Genomic Sampling Reveals a Smut Pathogenic Ancestry of the Fungal Clade Ustilaginomycotina.</title>
        <authorList>
            <person name="Kijpornyongpan T."/>
            <person name="Mondo S.J."/>
            <person name="Barry K."/>
            <person name="Sandor L."/>
            <person name="Lee J."/>
            <person name="Lipzen A."/>
            <person name="Pangilinan J."/>
            <person name="LaButti K."/>
            <person name="Hainaut M."/>
            <person name="Henrissat B."/>
            <person name="Grigoriev I.V."/>
            <person name="Spatafora J.W."/>
            <person name="Aime M.C."/>
        </authorList>
    </citation>
    <scope>NUCLEOTIDE SEQUENCE [LARGE SCALE GENOMIC DNA]</scope>
    <source>
        <strain evidence="2 3">MCA 5214</strain>
    </source>
</reference>
<keyword evidence="3" id="KW-1185">Reference proteome</keyword>
<proteinExistence type="predicted"/>
<name>A0A316V213_9BASI</name>
<protein>
    <submittedName>
        <fullName evidence="2">Uncharacterized protein</fullName>
    </submittedName>
</protein>
<feature type="signal peptide" evidence="1">
    <location>
        <begin position="1"/>
        <end position="20"/>
    </location>
</feature>
<sequence>MLKLTTAFIALVTFFALVHAAGQGGISVNHHDFSVKKLGDSHHYSVDVNGKHYNVDTTETSCVNSKTGSKVDCHSNIAVDPNGNPLGQGGPQPYGPVQGSCFQCRFFSQVELVAQYATTLGDEHTANLECLFLLFNTYSPTRDWAVTMLNPSQSGQGESRCQRYDLHAARLTIAPLASVMLAISRH</sequence>
<dbReference type="RefSeq" id="XP_025364835.1">
    <property type="nucleotide sequence ID" value="XM_025509810.1"/>
</dbReference>
<evidence type="ECO:0000313" key="3">
    <source>
        <dbReference type="Proteomes" id="UP000245884"/>
    </source>
</evidence>
<dbReference type="EMBL" id="KZ819662">
    <property type="protein sequence ID" value="PWN30223.1"/>
    <property type="molecule type" value="Genomic_DNA"/>
</dbReference>